<dbReference type="PROSITE" id="PS01124">
    <property type="entry name" value="HTH_ARAC_FAMILY_2"/>
    <property type="match status" value="1"/>
</dbReference>
<evidence type="ECO:0000313" key="7">
    <source>
        <dbReference type="Proteomes" id="UP000187172"/>
    </source>
</evidence>
<dbReference type="EMBL" id="MRTP01000004">
    <property type="protein sequence ID" value="OMF53878.1"/>
    <property type="molecule type" value="Genomic_DNA"/>
</dbReference>
<evidence type="ECO:0000256" key="2">
    <source>
        <dbReference type="ARBA" id="ARBA00023125"/>
    </source>
</evidence>
<keyword evidence="4" id="KW-0812">Transmembrane</keyword>
<dbReference type="GO" id="GO:0003700">
    <property type="term" value="F:DNA-binding transcription factor activity"/>
    <property type="evidence" value="ECO:0007669"/>
    <property type="project" value="InterPro"/>
</dbReference>
<feature type="transmembrane region" description="Helical" evidence="4">
    <location>
        <begin position="297"/>
        <end position="320"/>
    </location>
</feature>
<feature type="transmembrane region" description="Helical" evidence="4">
    <location>
        <begin position="21"/>
        <end position="42"/>
    </location>
</feature>
<keyword evidence="4" id="KW-0472">Membrane</keyword>
<dbReference type="Proteomes" id="UP000187172">
    <property type="component" value="Unassembled WGS sequence"/>
</dbReference>
<evidence type="ECO:0000313" key="6">
    <source>
        <dbReference type="EMBL" id="OMF53878.1"/>
    </source>
</evidence>
<dbReference type="RefSeq" id="WP_076171783.1">
    <property type="nucleotide sequence ID" value="NZ_MRTP01000004.1"/>
</dbReference>
<dbReference type="GO" id="GO:0043565">
    <property type="term" value="F:sequence-specific DNA binding"/>
    <property type="evidence" value="ECO:0007669"/>
    <property type="project" value="InterPro"/>
</dbReference>
<keyword evidence="7" id="KW-1185">Reference proteome</keyword>
<dbReference type="SMART" id="SM00342">
    <property type="entry name" value="HTH_ARAC"/>
    <property type="match status" value="1"/>
</dbReference>
<evidence type="ECO:0000256" key="1">
    <source>
        <dbReference type="ARBA" id="ARBA00023015"/>
    </source>
</evidence>
<dbReference type="Gene3D" id="1.10.10.60">
    <property type="entry name" value="Homeodomain-like"/>
    <property type="match status" value="2"/>
</dbReference>
<accession>A0A1R1EQ03</accession>
<feature type="domain" description="HTH araC/xylS-type" evidence="5">
    <location>
        <begin position="672"/>
        <end position="769"/>
    </location>
</feature>
<dbReference type="Pfam" id="PF12833">
    <property type="entry name" value="HTH_18"/>
    <property type="match status" value="1"/>
</dbReference>
<dbReference type="PANTHER" id="PTHR43280:SF28">
    <property type="entry name" value="HTH-TYPE TRANSCRIPTIONAL ACTIVATOR RHAS"/>
    <property type="match status" value="1"/>
</dbReference>
<organism evidence="6 7">
    <name type="scientific">Paenibacillus rhizosphaerae</name>
    <dbReference type="NCBI Taxonomy" id="297318"/>
    <lineage>
        <taxon>Bacteria</taxon>
        <taxon>Bacillati</taxon>
        <taxon>Bacillota</taxon>
        <taxon>Bacilli</taxon>
        <taxon>Bacillales</taxon>
        <taxon>Paenibacillaceae</taxon>
        <taxon>Paenibacillus</taxon>
    </lineage>
</organism>
<evidence type="ECO:0000256" key="4">
    <source>
        <dbReference type="SAM" id="Phobius"/>
    </source>
</evidence>
<dbReference type="STRING" id="297318.BK138_18040"/>
<dbReference type="AlphaFoldDB" id="A0A1R1EQ03"/>
<keyword evidence="3" id="KW-0804">Transcription</keyword>
<comment type="caution">
    <text evidence="6">The sequence shown here is derived from an EMBL/GenBank/DDBJ whole genome shotgun (WGS) entry which is preliminary data.</text>
</comment>
<name>A0A1R1EQ03_9BACL</name>
<dbReference type="PANTHER" id="PTHR43280">
    <property type="entry name" value="ARAC-FAMILY TRANSCRIPTIONAL REGULATOR"/>
    <property type="match status" value="1"/>
</dbReference>
<dbReference type="InterPro" id="IPR009057">
    <property type="entry name" value="Homeodomain-like_sf"/>
</dbReference>
<protein>
    <submittedName>
        <fullName evidence="6">AraC family transcriptional regulator</fullName>
    </submittedName>
</protein>
<proteinExistence type="predicted"/>
<keyword evidence="1" id="KW-0805">Transcription regulation</keyword>
<dbReference type="SUPFAM" id="SSF46689">
    <property type="entry name" value="Homeodomain-like"/>
    <property type="match status" value="2"/>
</dbReference>
<reference evidence="6 7" key="1">
    <citation type="submission" date="2016-11" db="EMBL/GenBank/DDBJ databases">
        <title>Paenibacillus species isolates.</title>
        <authorList>
            <person name="Beno S.M."/>
        </authorList>
    </citation>
    <scope>NUCLEOTIDE SEQUENCE [LARGE SCALE GENOMIC DNA]</scope>
    <source>
        <strain evidence="6 7">FSL R5-0378</strain>
    </source>
</reference>
<evidence type="ECO:0000256" key="3">
    <source>
        <dbReference type="ARBA" id="ARBA00023163"/>
    </source>
</evidence>
<keyword evidence="2" id="KW-0238">DNA-binding</keyword>
<evidence type="ECO:0000259" key="5">
    <source>
        <dbReference type="PROSITE" id="PS01124"/>
    </source>
</evidence>
<gene>
    <name evidence="6" type="ORF">BK138_18040</name>
</gene>
<keyword evidence="4" id="KW-1133">Transmembrane helix</keyword>
<sequence>MLRDYLAKRFASKGTVYWRSIALAILLTCIPITIVSCIGGYVGNRYLIQQYQQNNEIMLRESVRRIDGQFAQLVQYALHMMANPIFKPAIADMNYVDEFEKTQELLDTMSLIENGESLIDQAYLYIPKQNVLLQPVLGLRTLDDPADRAVWNSLMNGDKGIFWTNHLTRPFGRSGSKHAIVMKLPFNGQTSYGALVLYVNPAMLQLNVTPDQAAYVLDGSDVVIGQSDAAKSYPELLPRIMEQLGSTKRTYDSQSRFQIRADHEQFLMNAVSFEKMNRIWTFVTGTPSSKVTAPNSAYTHVVVVYWVLSLIAALGLSWFASNRFYQPFRKVMDLVRDGKTDEDADPSDEMAYIEAKWQQYRFANESLQSRLDQSTPKVREALINQFVLGQAAHLSETEMIEKLRALQLDVTGCLFSVVVCQLHGLDGHKAPLTEKDSQLITYAAINIVGEMSEASATYVHTLDLLDGSIAAVLIFPETSAMDARDELLRLGRDMLRALEHVLRMPSTIVVNGPASLWMDIPYLLEQSRKALSYRTFTSESQLLDATAVLEQANPEVDFPYDLEQEFTHTLNLGLEREAADILERFVTALKNEGAPEWVVHQGLMRLKSSLYRSMLQSGHNPYALFDGVQLEEELRTLRDAEACIQWFGKRVIRPYIDMLSKSYQHAMKDIVDQVLATIHDNYMCDISLETFAMEAGVSVSHLSKAFRQMTGSNYIDYLTALKIGRCKKLLLTTDLKMNEIAKSVGYQPPYFNRMFKKLEGMTPGQYRLQFSETKLGKAE</sequence>
<dbReference type="InterPro" id="IPR018060">
    <property type="entry name" value="HTH_AraC"/>
</dbReference>